<dbReference type="GO" id="GO:0004639">
    <property type="term" value="F:phosphoribosylaminoimidazolesuccinocarboxamide synthase activity"/>
    <property type="evidence" value="ECO:0007669"/>
    <property type="project" value="UniProtKB-UniRule"/>
</dbReference>
<evidence type="ECO:0000313" key="10">
    <source>
        <dbReference type="EMBL" id="BBP42679.1"/>
    </source>
</evidence>
<dbReference type="CDD" id="cd01414">
    <property type="entry name" value="SAICAR_synt_Sc"/>
    <property type="match status" value="1"/>
</dbReference>
<dbReference type="SUPFAM" id="SSF56104">
    <property type="entry name" value="SAICAR synthase-like"/>
    <property type="match status" value="1"/>
</dbReference>
<accession>A0A6F8PKQ1</accession>
<dbReference type="Gene3D" id="3.30.470.20">
    <property type="entry name" value="ATP-grasp fold, B domain"/>
    <property type="match status" value="1"/>
</dbReference>
<dbReference type="NCBIfam" id="TIGR00081">
    <property type="entry name" value="purC"/>
    <property type="match status" value="1"/>
</dbReference>
<evidence type="ECO:0000256" key="8">
    <source>
        <dbReference type="HAMAP-Rule" id="MF_00137"/>
    </source>
</evidence>
<evidence type="ECO:0000256" key="3">
    <source>
        <dbReference type="ARBA" id="ARBA00022598"/>
    </source>
</evidence>
<dbReference type="Proteomes" id="UP000501466">
    <property type="component" value="Chromosome"/>
</dbReference>
<dbReference type="InterPro" id="IPR001636">
    <property type="entry name" value="SAICAR_synth"/>
</dbReference>
<keyword evidence="6 8" id="KW-0067">ATP-binding</keyword>
<dbReference type="KEGG" id="tzo:THMIRHAT_04250"/>
<dbReference type="EC" id="6.3.2.6" evidence="8"/>
<reference evidence="11" key="1">
    <citation type="submission" date="2019-11" db="EMBL/GenBank/DDBJ databases">
        <title>Isolation and characterization of two novel species in the genus Thiomicrorhabdus.</title>
        <authorList>
            <person name="Mochizuki J."/>
            <person name="Kojima H."/>
            <person name="Fukui M."/>
        </authorList>
    </citation>
    <scope>NUCLEOTIDE SEQUENCE [LARGE SCALE GENOMIC DNA]</scope>
    <source>
        <strain evidence="11">AkT22</strain>
    </source>
</reference>
<comment type="similarity">
    <text evidence="2 8">Belongs to the SAICAR synthetase family.</text>
</comment>
<name>A0A6F8PKQ1_9GAMM</name>
<comment type="pathway">
    <text evidence="1 8">Purine metabolism; IMP biosynthesis via de novo pathway; 5-amino-1-(5-phospho-D-ribosyl)imidazole-4-carboxamide from 5-amino-1-(5-phospho-D-ribosyl)imidazole-4-carboxylate: step 1/2.</text>
</comment>
<feature type="domain" description="SAICAR synthetase/ADE2 N-terminal" evidence="9">
    <location>
        <begin position="18"/>
        <end position="270"/>
    </location>
</feature>
<evidence type="ECO:0000256" key="6">
    <source>
        <dbReference type="ARBA" id="ARBA00022840"/>
    </source>
</evidence>
<dbReference type="UniPathway" id="UPA00074">
    <property type="reaction ID" value="UER00131"/>
</dbReference>
<dbReference type="InterPro" id="IPR018236">
    <property type="entry name" value="SAICAR_synthetase_CS"/>
</dbReference>
<evidence type="ECO:0000256" key="4">
    <source>
        <dbReference type="ARBA" id="ARBA00022741"/>
    </source>
</evidence>
<dbReference type="PROSITE" id="PS01058">
    <property type="entry name" value="SAICAR_SYNTHETASE_2"/>
    <property type="match status" value="1"/>
</dbReference>
<gene>
    <name evidence="8 10" type="primary">purC</name>
    <name evidence="10" type="ORF">THMIRHAT_04250</name>
</gene>
<organism evidence="10 11">
    <name type="scientific">Thiosulfativibrio zosterae</name>
    <dbReference type="NCBI Taxonomy" id="2675053"/>
    <lineage>
        <taxon>Bacteria</taxon>
        <taxon>Pseudomonadati</taxon>
        <taxon>Pseudomonadota</taxon>
        <taxon>Gammaproteobacteria</taxon>
        <taxon>Thiotrichales</taxon>
        <taxon>Piscirickettsiaceae</taxon>
        <taxon>Thiosulfativibrio</taxon>
    </lineage>
</organism>
<sequence>MPDMKPLYESNLTSLKMINKGKVRDLYDIDDKHLLIVTTDRVSAFDVVLPTPIPGKGRILTETAIFWMKKATAILPNQLADDLFLADVLTEDELAQIDGRGMIVRKLKPLPVEAIVRGYLVGSGWKEYKKSQTVCGIPLPEGLEKAQQLPQPLFTPSTKAAVGDHDENISYEEVVKLIGEAKAIQVRDFSIALYKMAAEFALERGIIIADTKFEFGEDENGIIHLIDEALTPDSSRFWPAKKYKVGKNPESFDKQYIRDYLETLDWDKTAPGPELPQEVVDMTIQKYQEAQARLMENP</sequence>
<evidence type="ECO:0000313" key="11">
    <source>
        <dbReference type="Proteomes" id="UP000501466"/>
    </source>
</evidence>
<dbReference type="GO" id="GO:0005737">
    <property type="term" value="C:cytoplasm"/>
    <property type="evidence" value="ECO:0007669"/>
    <property type="project" value="TreeGrafter"/>
</dbReference>
<dbReference type="FunFam" id="3.30.470.20:FF:000015">
    <property type="entry name" value="Phosphoribosylaminoimidazole-succinocarboxamide synthase"/>
    <property type="match status" value="1"/>
</dbReference>
<evidence type="ECO:0000256" key="5">
    <source>
        <dbReference type="ARBA" id="ARBA00022755"/>
    </source>
</evidence>
<dbReference type="EMBL" id="AP021888">
    <property type="protein sequence ID" value="BBP42679.1"/>
    <property type="molecule type" value="Genomic_DNA"/>
</dbReference>
<dbReference type="NCBIfam" id="NF010568">
    <property type="entry name" value="PRK13961.1"/>
    <property type="match status" value="1"/>
</dbReference>
<dbReference type="Gene3D" id="3.30.200.20">
    <property type="entry name" value="Phosphorylase Kinase, domain 1"/>
    <property type="match status" value="1"/>
</dbReference>
<dbReference type="GO" id="GO:0005524">
    <property type="term" value="F:ATP binding"/>
    <property type="evidence" value="ECO:0007669"/>
    <property type="project" value="UniProtKB-KW"/>
</dbReference>
<dbReference type="Pfam" id="PF01259">
    <property type="entry name" value="SAICAR_synt"/>
    <property type="match status" value="1"/>
</dbReference>
<dbReference type="InterPro" id="IPR028923">
    <property type="entry name" value="SAICAR_synt/ADE2_N"/>
</dbReference>
<dbReference type="AlphaFoldDB" id="A0A6F8PKQ1"/>
<protein>
    <recommendedName>
        <fullName evidence="8">Phosphoribosylaminoimidazole-succinocarboxamide synthase</fullName>
        <ecNumber evidence="8">6.3.2.6</ecNumber>
    </recommendedName>
    <alternativeName>
        <fullName evidence="8">SAICAR synthetase</fullName>
    </alternativeName>
</protein>
<comment type="catalytic activity">
    <reaction evidence="7 8">
        <text>5-amino-1-(5-phospho-D-ribosyl)imidazole-4-carboxylate + L-aspartate + ATP = (2S)-2-[5-amino-1-(5-phospho-beta-D-ribosyl)imidazole-4-carboxamido]succinate + ADP + phosphate + 2 H(+)</text>
        <dbReference type="Rhea" id="RHEA:22628"/>
        <dbReference type="ChEBI" id="CHEBI:15378"/>
        <dbReference type="ChEBI" id="CHEBI:29991"/>
        <dbReference type="ChEBI" id="CHEBI:30616"/>
        <dbReference type="ChEBI" id="CHEBI:43474"/>
        <dbReference type="ChEBI" id="CHEBI:58443"/>
        <dbReference type="ChEBI" id="CHEBI:77657"/>
        <dbReference type="ChEBI" id="CHEBI:456216"/>
        <dbReference type="EC" id="6.3.2.6"/>
    </reaction>
</comment>
<dbReference type="PANTHER" id="PTHR43700">
    <property type="entry name" value="PHOSPHORIBOSYLAMINOIMIDAZOLE-SUCCINOCARBOXAMIDE SYNTHASE"/>
    <property type="match status" value="1"/>
</dbReference>
<evidence type="ECO:0000256" key="7">
    <source>
        <dbReference type="ARBA" id="ARBA00048475"/>
    </source>
</evidence>
<evidence type="ECO:0000256" key="2">
    <source>
        <dbReference type="ARBA" id="ARBA00010190"/>
    </source>
</evidence>
<evidence type="ECO:0000259" key="9">
    <source>
        <dbReference type="Pfam" id="PF01259"/>
    </source>
</evidence>
<dbReference type="PANTHER" id="PTHR43700:SF1">
    <property type="entry name" value="PHOSPHORIBOSYLAMINOIMIDAZOLE-SUCCINOCARBOXAMIDE SYNTHASE"/>
    <property type="match status" value="1"/>
</dbReference>
<keyword evidence="3 8" id="KW-0436">Ligase</keyword>
<dbReference type="HAMAP" id="MF_00137">
    <property type="entry name" value="SAICAR_synth"/>
    <property type="match status" value="1"/>
</dbReference>
<keyword evidence="5 8" id="KW-0658">Purine biosynthesis</keyword>
<evidence type="ECO:0000256" key="1">
    <source>
        <dbReference type="ARBA" id="ARBA00004672"/>
    </source>
</evidence>
<keyword evidence="11" id="KW-1185">Reference proteome</keyword>
<keyword evidence="4 8" id="KW-0547">Nucleotide-binding</keyword>
<dbReference type="GO" id="GO:0006189">
    <property type="term" value="P:'de novo' IMP biosynthetic process"/>
    <property type="evidence" value="ECO:0007669"/>
    <property type="project" value="UniProtKB-UniRule"/>
</dbReference>
<proteinExistence type="inferred from homology"/>